<feature type="active site" evidence="9">
    <location>
        <position position="133"/>
    </location>
</feature>
<evidence type="ECO:0000256" key="6">
    <source>
        <dbReference type="ARBA" id="ARBA00022801"/>
    </source>
</evidence>
<evidence type="ECO:0000256" key="1">
    <source>
        <dbReference type="ARBA" id="ARBA00006139"/>
    </source>
</evidence>
<feature type="transmembrane region" description="Helical" evidence="9">
    <location>
        <begin position="16"/>
        <end position="33"/>
    </location>
</feature>
<dbReference type="AlphaFoldDB" id="A0A918QDL3"/>
<keyword evidence="5 9" id="KW-0064">Aspartyl protease</keyword>
<protein>
    <recommendedName>
        <fullName evidence="9">Lipoprotein signal peptidase</fullName>
        <ecNumber evidence="9">3.4.23.36</ecNumber>
    </recommendedName>
    <alternativeName>
        <fullName evidence="9">Prolipoprotein signal peptidase</fullName>
    </alternativeName>
    <alternativeName>
        <fullName evidence="9">Signal peptidase II</fullName>
        <shortName evidence="9">SPase II</shortName>
    </alternativeName>
</protein>
<dbReference type="PROSITE" id="PS00855">
    <property type="entry name" value="SPASE_II"/>
    <property type="match status" value="1"/>
</dbReference>
<evidence type="ECO:0000256" key="3">
    <source>
        <dbReference type="ARBA" id="ARBA00022670"/>
    </source>
</evidence>
<comment type="similarity">
    <text evidence="1 9 11">Belongs to the peptidase A8 family.</text>
</comment>
<dbReference type="Pfam" id="PF01252">
    <property type="entry name" value="Peptidase_A8"/>
    <property type="match status" value="1"/>
</dbReference>
<feature type="transmembrane region" description="Helical" evidence="9">
    <location>
        <begin position="106"/>
        <end position="123"/>
    </location>
</feature>
<evidence type="ECO:0000256" key="5">
    <source>
        <dbReference type="ARBA" id="ARBA00022750"/>
    </source>
</evidence>
<comment type="subcellular location">
    <subcellularLocation>
        <location evidence="9">Cell membrane</location>
        <topology evidence="9">Multi-pass membrane protein</topology>
    </subcellularLocation>
</comment>
<dbReference type="HAMAP" id="MF_00161">
    <property type="entry name" value="LspA"/>
    <property type="match status" value="1"/>
</dbReference>
<keyword evidence="12" id="KW-0449">Lipoprotein</keyword>
<comment type="caution">
    <text evidence="12">The sequence shown here is derived from an EMBL/GenBank/DDBJ whole genome shotgun (WGS) entry which is preliminary data.</text>
</comment>
<dbReference type="GO" id="GO:0004190">
    <property type="term" value="F:aspartic-type endopeptidase activity"/>
    <property type="evidence" value="ECO:0007669"/>
    <property type="project" value="UniProtKB-UniRule"/>
</dbReference>
<feature type="active site" evidence="9">
    <location>
        <position position="150"/>
    </location>
</feature>
<dbReference type="InterPro" id="IPR001872">
    <property type="entry name" value="Peptidase_A8"/>
</dbReference>
<keyword evidence="3 9" id="KW-0645">Protease</keyword>
<dbReference type="NCBIfam" id="TIGR00077">
    <property type="entry name" value="lspA"/>
    <property type="match status" value="1"/>
</dbReference>
<evidence type="ECO:0000256" key="7">
    <source>
        <dbReference type="ARBA" id="ARBA00022989"/>
    </source>
</evidence>
<gene>
    <name evidence="9 12" type="primary">lspA</name>
    <name evidence="12" type="ORF">GCM10011273_31130</name>
</gene>
<evidence type="ECO:0000256" key="4">
    <source>
        <dbReference type="ARBA" id="ARBA00022692"/>
    </source>
</evidence>
<feature type="transmembrane region" description="Helical" evidence="9">
    <location>
        <begin position="143"/>
        <end position="165"/>
    </location>
</feature>
<reference evidence="12" key="2">
    <citation type="submission" date="2020-09" db="EMBL/GenBank/DDBJ databases">
        <authorList>
            <person name="Sun Q."/>
            <person name="Kim S."/>
        </authorList>
    </citation>
    <scope>NUCLEOTIDE SEQUENCE</scope>
    <source>
        <strain evidence="12">KCTC 32296</strain>
    </source>
</reference>
<reference evidence="12" key="1">
    <citation type="journal article" date="2014" name="Int. J. Syst. Evol. Microbiol.">
        <title>Complete genome sequence of Corynebacterium casei LMG S-19264T (=DSM 44701T), isolated from a smear-ripened cheese.</title>
        <authorList>
            <consortium name="US DOE Joint Genome Institute (JGI-PGF)"/>
            <person name="Walter F."/>
            <person name="Albersmeier A."/>
            <person name="Kalinowski J."/>
            <person name="Ruckert C."/>
        </authorList>
    </citation>
    <scope>NUCLEOTIDE SEQUENCE</scope>
    <source>
        <strain evidence="12">KCTC 32296</strain>
    </source>
</reference>
<feature type="transmembrane region" description="Helical" evidence="9">
    <location>
        <begin position="79"/>
        <end position="99"/>
    </location>
</feature>
<proteinExistence type="inferred from homology"/>
<evidence type="ECO:0000256" key="11">
    <source>
        <dbReference type="RuleBase" id="RU004181"/>
    </source>
</evidence>
<dbReference type="GO" id="GO:0005886">
    <property type="term" value="C:plasma membrane"/>
    <property type="evidence" value="ECO:0007669"/>
    <property type="project" value="UniProtKB-SubCell"/>
</dbReference>
<comment type="catalytic activity">
    <reaction evidence="9 10">
        <text>Release of signal peptides from bacterial membrane prolipoproteins. Hydrolyzes -Xaa-Yaa-Zaa-|-(S,diacylglyceryl)Cys-, in which Xaa is hydrophobic (preferably Leu), and Yaa (Ala or Ser) and Zaa (Gly or Ala) have small, neutral side chains.</text>
        <dbReference type="EC" id="3.4.23.36"/>
    </reaction>
</comment>
<accession>A0A918QDL3</accession>
<evidence type="ECO:0000256" key="10">
    <source>
        <dbReference type="RuleBase" id="RU000594"/>
    </source>
</evidence>
<comment type="pathway">
    <text evidence="9">Protein modification; lipoprotein biosynthesis (signal peptide cleavage).</text>
</comment>
<dbReference type="EC" id="3.4.23.36" evidence="9"/>
<evidence type="ECO:0000313" key="12">
    <source>
        <dbReference type="EMBL" id="GGZ42140.1"/>
    </source>
</evidence>
<evidence type="ECO:0000313" key="13">
    <source>
        <dbReference type="Proteomes" id="UP000662572"/>
    </source>
</evidence>
<dbReference type="GO" id="GO:0006508">
    <property type="term" value="P:proteolysis"/>
    <property type="evidence" value="ECO:0007669"/>
    <property type="project" value="UniProtKB-KW"/>
</dbReference>
<organism evidence="12 13">
    <name type="scientific">Asticcacaulis endophyticus</name>
    <dbReference type="NCBI Taxonomy" id="1395890"/>
    <lineage>
        <taxon>Bacteria</taxon>
        <taxon>Pseudomonadati</taxon>
        <taxon>Pseudomonadota</taxon>
        <taxon>Alphaproteobacteria</taxon>
        <taxon>Caulobacterales</taxon>
        <taxon>Caulobacteraceae</taxon>
        <taxon>Asticcacaulis</taxon>
    </lineage>
</organism>
<dbReference type="PANTHER" id="PTHR33695:SF1">
    <property type="entry name" value="LIPOPROTEIN SIGNAL PEPTIDASE"/>
    <property type="match status" value="1"/>
</dbReference>
<dbReference type="EMBL" id="BMZB01000005">
    <property type="protein sequence ID" value="GGZ42140.1"/>
    <property type="molecule type" value="Genomic_DNA"/>
</dbReference>
<name>A0A918QDL3_9CAUL</name>
<keyword evidence="6 9" id="KW-0378">Hydrolase</keyword>
<keyword evidence="7 9" id="KW-1133">Transmembrane helix</keyword>
<keyword evidence="8 9" id="KW-0472">Membrane</keyword>
<evidence type="ECO:0000256" key="2">
    <source>
        <dbReference type="ARBA" id="ARBA00022475"/>
    </source>
</evidence>
<sequence>MADILTGIETRLKGRVSRYGALGLIVAIVALILDQISKHWILFGINLPVQQQIEVLPFFHLSMVWNDGVSFGLLGADGLGRWLLVLFSIVVSIFLINWVRKAERPWLAWSLGLVIGGAIGNAIDRIRFGAVVDFLDFSGLYFPWVFNIADACISVGVVMLIWEVFTTKESDAKA</sequence>
<evidence type="ECO:0000256" key="9">
    <source>
        <dbReference type="HAMAP-Rule" id="MF_00161"/>
    </source>
</evidence>
<dbReference type="Proteomes" id="UP000662572">
    <property type="component" value="Unassembled WGS sequence"/>
</dbReference>
<comment type="function">
    <text evidence="9 10">This protein specifically catalyzes the removal of signal peptides from prolipoproteins.</text>
</comment>
<evidence type="ECO:0000256" key="8">
    <source>
        <dbReference type="ARBA" id="ARBA00023136"/>
    </source>
</evidence>
<keyword evidence="13" id="KW-1185">Reference proteome</keyword>
<dbReference type="PRINTS" id="PR00781">
    <property type="entry name" value="LIPOSIGPTASE"/>
</dbReference>
<dbReference type="PANTHER" id="PTHR33695">
    <property type="entry name" value="LIPOPROTEIN SIGNAL PEPTIDASE"/>
    <property type="match status" value="1"/>
</dbReference>
<dbReference type="RefSeq" id="WP_189488286.1">
    <property type="nucleotide sequence ID" value="NZ_BMZB01000005.1"/>
</dbReference>
<keyword evidence="4 9" id="KW-0812">Transmembrane</keyword>
<keyword evidence="2 9" id="KW-1003">Cell membrane</keyword>